<dbReference type="RefSeq" id="WP_226614139.1">
    <property type="nucleotide sequence ID" value="NZ_JAJAQI010000081.1"/>
</dbReference>
<keyword evidence="2" id="KW-1185">Reference proteome</keyword>
<dbReference type="EMBL" id="JAJAQI010000081">
    <property type="protein sequence ID" value="MCB4825318.1"/>
    <property type="molecule type" value="Genomic_DNA"/>
</dbReference>
<gene>
    <name evidence="1" type="ORF">LHA35_26740</name>
</gene>
<organism evidence="1 2">
    <name type="scientific">Roseicella aerolata</name>
    <dbReference type="NCBI Taxonomy" id="2883479"/>
    <lineage>
        <taxon>Bacteria</taxon>
        <taxon>Pseudomonadati</taxon>
        <taxon>Pseudomonadota</taxon>
        <taxon>Alphaproteobacteria</taxon>
        <taxon>Acetobacterales</taxon>
        <taxon>Roseomonadaceae</taxon>
        <taxon>Roseicella</taxon>
    </lineage>
</organism>
<name>A0A9X1IKI9_9PROT</name>
<dbReference type="AlphaFoldDB" id="A0A9X1IKI9"/>
<accession>A0A9X1IKI9</accession>
<evidence type="ECO:0000313" key="2">
    <source>
        <dbReference type="Proteomes" id="UP001139311"/>
    </source>
</evidence>
<dbReference type="Proteomes" id="UP001139311">
    <property type="component" value="Unassembled WGS sequence"/>
</dbReference>
<protein>
    <submittedName>
        <fullName evidence="1">Uncharacterized protein</fullName>
    </submittedName>
</protein>
<evidence type="ECO:0000313" key="1">
    <source>
        <dbReference type="EMBL" id="MCB4825318.1"/>
    </source>
</evidence>
<proteinExistence type="predicted"/>
<comment type="caution">
    <text evidence="1">The sequence shown here is derived from an EMBL/GenBank/DDBJ whole genome shotgun (WGS) entry which is preliminary data.</text>
</comment>
<sequence>MPGTTRKDHQADRLIAIRLRYCINTHLEDQGIATPAQIAAATGLPAPDAVRLLSRRQWREGDVEALQAVASRLGLEVPLEGLDPAAGKSRGA</sequence>
<reference evidence="1" key="1">
    <citation type="submission" date="2021-10" db="EMBL/GenBank/DDBJ databases">
        <title>Roseicella aerolatum sp. nov., isolated from aerosols of e-waste dismantling site.</title>
        <authorList>
            <person name="Qin T."/>
        </authorList>
    </citation>
    <scope>NUCLEOTIDE SEQUENCE</scope>
    <source>
        <strain evidence="1">GB24</strain>
    </source>
</reference>